<reference evidence="4" key="1">
    <citation type="journal article" date="2016" name="PLoS Negl. Trop. Dis.">
        <title>A Deep Insight into the Sialome of Rhodnius neglectus, a Vector of Chagas Disease.</title>
        <authorList>
            <person name="Santiago P.B."/>
            <person name="Assumpcao T.C."/>
            <person name="Araujo C.N."/>
            <person name="Bastos I.M."/>
            <person name="Neves D."/>
            <person name="Silva I.G."/>
            <person name="Charneau S."/>
            <person name="Queiroz R.M."/>
            <person name="Raiol T."/>
            <person name="Oliveira J.V."/>
            <person name="Sousa M.V."/>
            <person name="Calvo E."/>
            <person name="Ribeiro J.M."/>
            <person name="Santana J.M."/>
        </authorList>
    </citation>
    <scope>NUCLEOTIDE SEQUENCE</scope>
    <source>
        <tissue evidence="4">Salivary glands</tissue>
    </source>
</reference>
<proteinExistence type="evidence at transcript level"/>
<dbReference type="PROSITE" id="PS00636">
    <property type="entry name" value="DNAJ_1"/>
    <property type="match status" value="1"/>
</dbReference>
<dbReference type="PRINTS" id="PR00625">
    <property type="entry name" value="JDOMAIN"/>
</dbReference>
<dbReference type="PANTHER" id="PTHR44144:SF1">
    <property type="entry name" value="DNAJ HOMOLOG SUBFAMILY C MEMBER 9"/>
    <property type="match status" value="1"/>
</dbReference>
<dbReference type="InterPro" id="IPR052594">
    <property type="entry name" value="J_domain-containing_protein"/>
</dbReference>
<dbReference type="CDD" id="cd06257">
    <property type="entry name" value="DnaJ"/>
    <property type="match status" value="1"/>
</dbReference>
<dbReference type="SMART" id="SM00271">
    <property type="entry name" value="DnaJ"/>
    <property type="match status" value="1"/>
</dbReference>
<dbReference type="Pfam" id="PF23302">
    <property type="entry name" value="HTH_DNAJC9"/>
    <property type="match status" value="1"/>
</dbReference>
<feature type="compositionally biased region" description="Basic and acidic residues" evidence="2">
    <location>
        <begin position="194"/>
        <end position="210"/>
    </location>
</feature>
<dbReference type="SUPFAM" id="SSF46565">
    <property type="entry name" value="Chaperone J-domain"/>
    <property type="match status" value="1"/>
</dbReference>
<feature type="domain" description="J" evidence="3">
    <location>
        <begin position="16"/>
        <end position="83"/>
    </location>
</feature>
<dbReference type="EMBL" id="GDKW01001712">
    <property type="protein sequence ID" value="JAI54883.1"/>
    <property type="molecule type" value="mRNA"/>
</dbReference>
<evidence type="ECO:0000256" key="2">
    <source>
        <dbReference type="SAM" id="MobiDB-lite"/>
    </source>
</evidence>
<dbReference type="GO" id="GO:0005737">
    <property type="term" value="C:cytoplasm"/>
    <property type="evidence" value="ECO:0007669"/>
    <property type="project" value="TreeGrafter"/>
</dbReference>
<name>A0A0P4VKL5_9HEMI</name>
<protein>
    <submittedName>
        <fullName evidence="4">Putative molecular chaperone dnaj superfamily protein</fullName>
    </submittedName>
</protein>
<accession>A0A0P4VKL5</accession>
<keyword evidence="1" id="KW-0597">Phosphoprotein</keyword>
<feature type="region of interest" description="Disordered" evidence="2">
    <location>
        <begin position="254"/>
        <end position="274"/>
    </location>
</feature>
<evidence type="ECO:0000313" key="4">
    <source>
        <dbReference type="EMBL" id="JAI54883.1"/>
    </source>
</evidence>
<dbReference type="GO" id="GO:0005634">
    <property type="term" value="C:nucleus"/>
    <property type="evidence" value="ECO:0007669"/>
    <property type="project" value="TreeGrafter"/>
</dbReference>
<feature type="region of interest" description="Disordered" evidence="2">
    <location>
        <begin position="175"/>
        <end position="231"/>
    </location>
</feature>
<dbReference type="PROSITE" id="PS50076">
    <property type="entry name" value="DNAJ_2"/>
    <property type="match status" value="1"/>
</dbReference>
<dbReference type="AlphaFoldDB" id="A0A0P4VKL5"/>
<dbReference type="InterPro" id="IPR036869">
    <property type="entry name" value="J_dom_sf"/>
</dbReference>
<dbReference type="PANTHER" id="PTHR44144">
    <property type="entry name" value="DNAJ HOMOLOG SUBFAMILY C MEMBER 9"/>
    <property type="match status" value="1"/>
</dbReference>
<feature type="compositionally biased region" description="Basic residues" evidence="2">
    <location>
        <begin position="262"/>
        <end position="274"/>
    </location>
</feature>
<dbReference type="InterPro" id="IPR018253">
    <property type="entry name" value="DnaJ_domain_CS"/>
</dbReference>
<dbReference type="GO" id="GO:0031072">
    <property type="term" value="F:heat shock protein binding"/>
    <property type="evidence" value="ECO:0007669"/>
    <property type="project" value="TreeGrafter"/>
</dbReference>
<dbReference type="Gene3D" id="1.10.287.110">
    <property type="entry name" value="DnaJ domain"/>
    <property type="match status" value="1"/>
</dbReference>
<organism evidence="4">
    <name type="scientific">Rhodnius neglectus</name>
    <dbReference type="NCBI Taxonomy" id="72488"/>
    <lineage>
        <taxon>Eukaryota</taxon>
        <taxon>Metazoa</taxon>
        <taxon>Ecdysozoa</taxon>
        <taxon>Arthropoda</taxon>
        <taxon>Hexapoda</taxon>
        <taxon>Insecta</taxon>
        <taxon>Pterygota</taxon>
        <taxon>Neoptera</taxon>
        <taxon>Paraneoptera</taxon>
        <taxon>Hemiptera</taxon>
        <taxon>Heteroptera</taxon>
        <taxon>Panheteroptera</taxon>
        <taxon>Cimicomorpha</taxon>
        <taxon>Reduviidae</taxon>
        <taxon>Triatominae</taxon>
        <taxon>Rhodnius</taxon>
    </lineage>
</organism>
<dbReference type="Pfam" id="PF00226">
    <property type="entry name" value="DnaJ"/>
    <property type="match status" value="1"/>
</dbReference>
<evidence type="ECO:0000256" key="1">
    <source>
        <dbReference type="ARBA" id="ARBA00022553"/>
    </source>
</evidence>
<evidence type="ECO:0000259" key="3">
    <source>
        <dbReference type="PROSITE" id="PS50076"/>
    </source>
</evidence>
<sequence>MANLSEACKLYFGTSDIYKILGLKKDATCEEVKKAYRKLSLTVHPDRVPDEGKEKATEKFKVLGKIHSVLSDPEKRAVYDDTGCLDDFDTADLEERDWYDYWRLLFKNVTTDDIDAYEIKYKGSEAEREDLKAAYEKGQGDMDEILNRVPFTSPDDEPRLREILQKLIDGGELPSYKAFSNETPTKKRTRRKKYEQEAKRAKKVTDEMKKKNGLKKSSRAEGGAEEEEDIEIDAVKAIMLKKQEREAQAENFFKSLEEKYGGRSRKKTGGRKAK</sequence>
<dbReference type="InterPro" id="IPR001623">
    <property type="entry name" value="DnaJ_domain"/>
</dbReference>
<dbReference type="FunFam" id="1.10.287.110:FF:000035">
    <property type="entry name" value="DnaJ homolog subfamily C member 9"/>
    <property type="match status" value="1"/>
</dbReference>
<dbReference type="InterPro" id="IPR056453">
    <property type="entry name" value="HTH_DNAJC9"/>
</dbReference>